<comment type="caution">
    <text evidence="2">The sequence shown here is derived from an EMBL/GenBank/DDBJ whole genome shotgun (WGS) entry which is preliminary data.</text>
</comment>
<dbReference type="GO" id="GO:0008033">
    <property type="term" value="P:tRNA processing"/>
    <property type="evidence" value="ECO:0007669"/>
    <property type="project" value="TreeGrafter"/>
</dbReference>
<organism evidence="2 3">
    <name type="scientific">Hapsidospora chrysogenum (strain ATCC 11550 / CBS 779.69 / DSM 880 / IAM 14645 / JCM 23072 / IMI 49137)</name>
    <name type="common">Acremonium chrysogenum</name>
    <dbReference type="NCBI Taxonomy" id="857340"/>
    <lineage>
        <taxon>Eukaryota</taxon>
        <taxon>Fungi</taxon>
        <taxon>Dikarya</taxon>
        <taxon>Ascomycota</taxon>
        <taxon>Pezizomycotina</taxon>
        <taxon>Sordariomycetes</taxon>
        <taxon>Hypocreomycetidae</taxon>
        <taxon>Hypocreales</taxon>
        <taxon>Bionectriaceae</taxon>
        <taxon>Hapsidospora</taxon>
    </lineage>
</organism>
<dbReference type="EMBL" id="JPKY01000016">
    <property type="protein sequence ID" value="KFH46744.1"/>
    <property type="molecule type" value="Genomic_DNA"/>
</dbReference>
<reference evidence="3" key="1">
    <citation type="journal article" date="2014" name="Genome Announc.">
        <title>Genome sequence and annotation of Acremonium chrysogenum, producer of the beta-lactam antibiotic cephalosporin C.</title>
        <authorList>
            <person name="Terfehr D."/>
            <person name="Dahlmann T.A."/>
            <person name="Specht T."/>
            <person name="Zadra I."/>
            <person name="Kuernsteiner H."/>
            <person name="Kueck U."/>
        </authorList>
    </citation>
    <scope>NUCLEOTIDE SEQUENCE [LARGE SCALE GENOMIC DNA]</scope>
    <source>
        <strain evidence="3">ATCC 11550 / CBS 779.69 / DSM 880 / IAM 14645 / JCM 23072 / IMI 49137</strain>
    </source>
</reference>
<evidence type="ECO:0000313" key="2">
    <source>
        <dbReference type="EMBL" id="KFH46744.1"/>
    </source>
</evidence>
<feature type="region of interest" description="Disordered" evidence="1">
    <location>
        <begin position="69"/>
        <end position="101"/>
    </location>
</feature>
<dbReference type="PANTHER" id="PTHR14742">
    <property type="entry name" value="RIBONUCLEASE P SUBUNIT P21"/>
    <property type="match status" value="1"/>
</dbReference>
<protein>
    <submittedName>
        <fullName evidence="2">Uncharacterized protein</fullName>
    </submittedName>
</protein>
<sequence length="202" mass="21884">MASNNGISLTLDYLGDAAHLMRMTAPETSAHLMSQRSNLMFHHDMAMSDVQRQHVCGACGHIMIPGSESTLKLEARRRRQRSKQPRGQRPTTRPARDSLTKVIQCGRCDRQTRIGIALPAPAVARHKVKKAKSKNLAHDSSSASKQQAEATAATAATAAPKASANASSKKRAKNRKAGLQALLAGQQQQRANPLSLADFMKK</sequence>
<dbReference type="PANTHER" id="PTHR14742:SF3">
    <property type="entry name" value="RIBONUCLEASE MRP PROTEIN SUBUNIT SNM1"/>
    <property type="match status" value="1"/>
</dbReference>
<gene>
    <name evidence="2" type="ORF">ACRE_024080</name>
</gene>
<feature type="compositionally biased region" description="Basic residues" evidence="1">
    <location>
        <begin position="75"/>
        <end position="86"/>
    </location>
</feature>
<name>A0A086TBL2_HAPC1</name>
<proteinExistence type="predicted"/>
<dbReference type="GO" id="GO:0005655">
    <property type="term" value="C:nucleolar ribonuclease P complex"/>
    <property type="evidence" value="ECO:0007669"/>
    <property type="project" value="TreeGrafter"/>
</dbReference>
<dbReference type="AlphaFoldDB" id="A0A086TBL2"/>
<dbReference type="Pfam" id="PF04032">
    <property type="entry name" value="Rpr2"/>
    <property type="match status" value="1"/>
</dbReference>
<feature type="region of interest" description="Disordered" evidence="1">
    <location>
        <begin position="125"/>
        <end position="202"/>
    </location>
</feature>
<dbReference type="InterPro" id="IPR007175">
    <property type="entry name" value="Rpr2/Snm1/Rpp21"/>
</dbReference>
<evidence type="ECO:0000256" key="1">
    <source>
        <dbReference type="SAM" id="MobiDB-lite"/>
    </source>
</evidence>
<keyword evidence="3" id="KW-1185">Reference proteome</keyword>
<accession>A0A086TBL2</accession>
<dbReference type="OrthoDB" id="438080at2759"/>
<feature type="compositionally biased region" description="Basic residues" evidence="1">
    <location>
        <begin position="125"/>
        <end position="135"/>
    </location>
</feature>
<dbReference type="HOGENOM" id="CLU_081044_0_0_1"/>
<dbReference type="STRING" id="857340.A0A086TBL2"/>
<feature type="compositionally biased region" description="Low complexity" evidence="1">
    <location>
        <begin position="177"/>
        <end position="189"/>
    </location>
</feature>
<evidence type="ECO:0000313" key="3">
    <source>
        <dbReference type="Proteomes" id="UP000029964"/>
    </source>
</evidence>
<feature type="compositionally biased region" description="Low complexity" evidence="1">
    <location>
        <begin position="140"/>
        <end position="167"/>
    </location>
</feature>
<dbReference type="Proteomes" id="UP000029964">
    <property type="component" value="Unassembled WGS sequence"/>
</dbReference>